<dbReference type="HOGENOM" id="CLU_096804_2_0_11"/>
<sequence length="187" mass="20134">MTVTSSQIPDLQRRKLERRFTLIDTNGDGAIRHDDCVRMMERLCAAFGETLESPKGGALAAAYDRMFATLIAELDNDADGAISRDEFVTGMFTVVGDPAGFDATLRGAAEAVMSLADTDGNGTLGPAEYARLVGAFGVGSDEAAEAFARLDRDGNGQLQLREIIEAEKEFFTSTDPDAPGNYFFGRF</sequence>
<dbReference type="Pfam" id="PF13499">
    <property type="entry name" value="EF-hand_7"/>
    <property type="match status" value="1"/>
</dbReference>
<dbReference type="EMBL" id="CP001778">
    <property type="protein sequence ID" value="ADD42959.1"/>
    <property type="molecule type" value="Genomic_DNA"/>
</dbReference>
<accession>D3PUE6</accession>
<evidence type="ECO:0000313" key="5">
    <source>
        <dbReference type="Proteomes" id="UP000000844"/>
    </source>
</evidence>
<dbReference type="PANTHER" id="PTHR45942">
    <property type="entry name" value="PROTEIN PHOSPATASE 3 REGULATORY SUBUNIT B ALPHA ISOFORM TYPE 1"/>
    <property type="match status" value="1"/>
</dbReference>
<evidence type="ECO:0000259" key="3">
    <source>
        <dbReference type="PROSITE" id="PS50222"/>
    </source>
</evidence>
<keyword evidence="2" id="KW-0677">Repeat</keyword>
<dbReference type="KEGG" id="sna:Snas_3291"/>
<proteinExistence type="predicted"/>
<evidence type="ECO:0000256" key="2">
    <source>
        <dbReference type="ARBA" id="ARBA00022737"/>
    </source>
</evidence>
<gene>
    <name evidence="4" type="ordered locus">Snas_3291</name>
</gene>
<reference evidence="4 5" key="1">
    <citation type="journal article" date="2009" name="Stand. Genomic Sci.">
        <title>Complete genome sequence of Stackebrandtia nassauensis type strain (LLR-40K-21).</title>
        <authorList>
            <person name="Munk C."/>
            <person name="Lapidus A."/>
            <person name="Copeland A."/>
            <person name="Jando M."/>
            <person name="Mayilraj S."/>
            <person name="Glavina Del Rio T."/>
            <person name="Nolan M."/>
            <person name="Chen F."/>
            <person name="Lucas S."/>
            <person name="Tice H."/>
            <person name="Cheng J.F."/>
            <person name="Han C."/>
            <person name="Detter J.C."/>
            <person name="Bruce D."/>
            <person name="Goodwin L."/>
            <person name="Chain P."/>
            <person name="Pitluck S."/>
            <person name="Goker M."/>
            <person name="Ovchinikova G."/>
            <person name="Pati A."/>
            <person name="Ivanova N."/>
            <person name="Mavromatis K."/>
            <person name="Chen A."/>
            <person name="Palaniappan K."/>
            <person name="Land M."/>
            <person name="Hauser L."/>
            <person name="Chang Y.J."/>
            <person name="Jeffries C.D."/>
            <person name="Bristow J."/>
            <person name="Eisen J.A."/>
            <person name="Markowitz V."/>
            <person name="Hugenholtz P."/>
            <person name="Kyrpides N.C."/>
            <person name="Klenk H.P."/>
        </authorList>
    </citation>
    <scope>NUCLEOTIDE SEQUENCE [LARGE SCALE GENOMIC DNA]</scope>
    <source>
        <strain evidence="5">DSM 44728 / CIP 108903 / NRRL B-16338 / NBRC 102104 / LLR-40K-21</strain>
    </source>
</reference>
<keyword evidence="5" id="KW-1185">Reference proteome</keyword>
<protein>
    <submittedName>
        <fullName evidence="4">Putative signal transduction protein with EFhand domain</fullName>
    </submittedName>
</protein>
<dbReference type="CDD" id="cd00051">
    <property type="entry name" value="EFh"/>
    <property type="match status" value="1"/>
</dbReference>
<feature type="domain" description="EF-hand" evidence="3">
    <location>
        <begin position="104"/>
        <end position="139"/>
    </location>
</feature>
<dbReference type="eggNOG" id="COG5126">
    <property type="taxonomic scope" value="Bacteria"/>
</dbReference>
<keyword evidence="1" id="KW-0479">Metal-binding</keyword>
<dbReference type="GO" id="GO:0005509">
    <property type="term" value="F:calcium ion binding"/>
    <property type="evidence" value="ECO:0007669"/>
    <property type="project" value="InterPro"/>
</dbReference>
<dbReference type="STRING" id="446470.Snas_3291"/>
<dbReference type="InterPro" id="IPR002048">
    <property type="entry name" value="EF_hand_dom"/>
</dbReference>
<dbReference type="SMART" id="SM00054">
    <property type="entry name" value="EFh"/>
    <property type="match status" value="4"/>
</dbReference>
<feature type="domain" description="EF-hand" evidence="3">
    <location>
        <begin position="11"/>
        <end position="46"/>
    </location>
</feature>
<feature type="domain" description="EF-hand" evidence="3">
    <location>
        <begin position="62"/>
        <end position="97"/>
    </location>
</feature>
<dbReference type="PROSITE" id="PS00018">
    <property type="entry name" value="EF_HAND_1"/>
    <property type="match status" value="3"/>
</dbReference>
<organism evidence="4 5">
    <name type="scientific">Stackebrandtia nassauensis (strain DSM 44728 / CIP 108903 / NRRL B-16338 / NBRC 102104 / LLR-40K-21)</name>
    <dbReference type="NCBI Taxonomy" id="446470"/>
    <lineage>
        <taxon>Bacteria</taxon>
        <taxon>Bacillati</taxon>
        <taxon>Actinomycetota</taxon>
        <taxon>Actinomycetes</taxon>
        <taxon>Glycomycetales</taxon>
        <taxon>Glycomycetaceae</taxon>
        <taxon>Stackebrandtia</taxon>
    </lineage>
</organism>
<dbReference type="PROSITE" id="PS50222">
    <property type="entry name" value="EF_HAND_2"/>
    <property type="match status" value="3"/>
</dbReference>
<dbReference type="InterPro" id="IPR018247">
    <property type="entry name" value="EF_Hand_1_Ca_BS"/>
</dbReference>
<dbReference type="RefSeq" id="WP_013018530.1">
    <property type="nucleotide sequence ID" value="NC_013947.1"/>
</dbReference>
<dbReference type="Proteomes" id="UP000000844">
    <property type="component" value="Chromosome"/>
</dbReference>
<dbReference type="InterPro" id="IPR011992">
    <property type="entry name" value="EF-hand-dom_pair"/>
</dbReference>
<dbReference type="Gene3D" id="1.10.238.10">
    <property type="entry name" value="EF-hand"/>
    <property type="match status" value="1"/>
</dbReference>
<dbReference type="SUPFAM" id="SSF47473">
    <property type="entry name" value="EF-hand"/>
    <property type="match status" value="1"/>
</dbReference>
<dbReference type="AlphaFoldDB" id="D3PUE6"/>
<name>D3PUE6_STANL</name>
<evidence type="ECO:0000256" key="1">
    <source>
        <dbReference type="ARBA" id="ARBA00022723"/>
    </source>
</evidence>
<evidence type="ECO:0000313" key="4">
    <source>
        <dbReference type="EMBL" id="ADD42959.1"/>
    </source>
</evidence>